<protein>
    <submittedName>
        <fullName evidence="1">Uncharacterized protein</fullName>
    </submittedName>
</protein>
<evidence type="ECO:0000313" key="1">
    <source>
        <dbReference type="EMBL" id="TWW55182.1"/>
    </source>
</evidence>
<reference evidence="1 2" key="1">
    <citation type="submission" date="2019-04" db="EMBL/GenBank/DDBJ databases">
        <title>Chromosome genome assembly for Takifugu flavidus.</title>
        <authorList>
            <person name="Xiao S."/>
        </authorList>
    </citation>
    <scope>NUCLEOTIDE SEQUENCE [LARGE SCALE GENOMIC DNA]</scope>
    <source>
        <strain evidence="1">HTHZ2018</strain>
        <tissue evidence="1">Muscle</tissue>
    </source>
</reference>
<dbReference type="Proteomes" id="UP000324091">
    <property type="component" value="Chromosome 9"/>
</dbReference>
<comment type="caution">
    <text evidence="1">The sequence shown here is derived from an EMBL/GenBank/DDBJ whole genome shotgun (WGS) entry which is preliminary data.</text>
</comment>
<evidence type="ECO:0000313" key="2">
    <source>
        <dbReference type="Proteomes" id="UP000324091"/>
    </source>
</evidence>
<proteinExistence type="predicted"/>
<dbReference type="AlphaFoldDB" id="A0A5C6MJ98"/>
<organism evidence="1 2">
    <name type="scientific">Takifugu flavidus</name>
    <name type="common">sansaifugu</name>
    <dbReference type="NCBI Taxonomy" id="433684"/>
    <lineage>
        <taxon>Eukaryota</taxon>
        <taxon>Metazoa</taxon>
        <taxon>Chordata</taxon>
        <taxon>Craniata</taxon>
        <taxon>Vertebrata</taxon>
        <taxon>Euteleostomi</taxon>
        <taxon>Actinopterygii</taxon>
        <taxon>Neopterygii</taxon>
        <taxon>Teleostei</taxon>
        <taxon>Neoteleostei</taxon>
        <taxon>Acanthomorphata</taxon>
        <taxon>Eupercaria</taxon>
        <taxon>Tetraodontiformes</taxon>
        <taxon>Tetradontoidea</taxon>
        <taxon>Tetraodontidae</taxon>
        <taxon>Takifugu</taxon>
    </lineage>
</organism>
<dbReference type="EMBL" id="RHFK02000022">
    <property type="protein sequence ID" value="TWW55182.1"/>
    <property type="molecule type" value="Genomic_DNA"/>
</dbReference>
<accession>A0A5C6MJ98</accession>
<sequence length="76" mass="8711">MFRNHSATDSINQYYHSNVERAPLTPHTPLRPVEEKGNYGVRLVLKSLVYNSSSKGPENISGERERRRERCLLAIA</sequence>
<keyword evidence="2" id="KW-1185">Reference proteome</keyword>
<name>A0A5C6MJ98_9TELE</name>
<gene>
    <name evidence="1" type="ORF">D4764_09G0002310</name>
</gene>